<dbReference type="SUPFAM" id="SSF55874">
    <property type="entry name" value="ATPase domain of HSP90 chaperone/DNA topoisomerase II/histidine kinase"/>
    <property type="match status" value="1"/>
</dbReference>
<dbReference type="EMBL" id="BAAASE010000013">
    <property type="protein sequence ID" value="GAA2421973.1"/>
    <property type="molecule type" value="Genomic_DNA"/>
</dbReference>
<proteinExistence type="predicted"/>
<dbReference type="Gene3D" id="3.30.565.10">
    <property type="entry name" value="Histidine kinase-like ATPase, C-terminal domain"/>
    <property type="match status" value="1"/>
</dbReference>
<dbReference type="InterPro" id="IPR036890">
    <property type="entry name" value="HATPase_C_sf"/>
</dbReference>
<feature type="compositionally biased region" description="Acidic residues" evidence="1">
    <location>
        <begin position="656"/>
        <end position="665"/>
    </location>
</feature>
<name>A0ABP5W8F0_9ACTN</name>
<organism evidence="2 3">
    <name type="scientific">Streptomyces coeruleofuscus</name>
    <dbReference type="NCBI Taxonomy" id="66879"/>
    <lineage>
        <taxon>Bacteria</taxon>
        <taxon>Bacillati</taxon>
        <taxon>Actinomycetota</taxon>
        <taxon>Actinomycetes</taxon>
        <taxon>Kitasatosporales</taxon>
        <taxon>Streptomycetaceae</taxon>
        <taxon>Streptomyces</taxon>
    </lineage>
</organism>
<sequence>MAPETARLHIQFHGRVIEHLGIDMYQSPVAAIAELVSNAWDADATKVEISLPMNVRAGSEILISDNGDGMTLAQCQDRYLKVGYNRRIEQQAEKTSGGRPVMGRKGIGKFAGFGIANLVDVETVSRETGERTVFRLDVEKLTGSGAEYADNTPMEVEVLEYSGPDEERKPQHGTRIRLQQLTMKKTPNSDQFRVSMARRFLLLERAEDFSVTVDGTPIAEEGDSERIEFDYPSDYDGKQRPAGLEIEDGWGVESLPNGAEIRWRFVFYSDPIQEEDLAGISIFSHHKLSQRPFTFNLSGGFGAQHAINYLSGRVQADYIDDQDKDLISTERQRINWEADQALPLLAWGQERTKSLLRIWQNRRAEAKVSAMNLRMAPFSNRLDKLEPYEAKIVQRALTAVARVSVLSDAQFDDLANAILSAWEGGRLRELINELSNAAELDAEELVGILAKSRVMTALHAAERVRSQLNLINGLEERINEKRLENAVRDYIAQNPWMISPEWETFRVERGLSNLMEEISKETLDKEEAWNARVDLVLSSGDQLLVLEFMRPGKTADWDHVYRFERYIESLRDVVDVRRSEFRSVTGLMVADKLERPAGFARKLDRLRRDGMDATDWAGLLEKAKKQWQDYFDILYARAPEDERMQALISGGSNDNETGEDEPSDS</sequence>
<dbReference type="RefSeq" id="WP_086847302.1">
    <property type="nucleotide sequence ID" value="NZ_BAAASE010000013.1"/>
</dbReference>
<evidence type="ECO:0000313" key="3">
    <source>
        <dbReference type="Proteomes" id="UP001499986"/>
    </source>
</evidence>
<keyword evidence="3" id="KW-1185">Reference proteome</keyword>
<comment type="caution">
    <text evidence="2">The sequence shown here is derived from an EMBL/GenBank/DDBJ whole genome shotgun (WGS) entry which is preliminary data.</text>
</comment>
<feature type="region of interest" description="Disordered" evidence="1">
    <location>
        <begin position="646"/>
        <end position="665"/>
    </location>
</feature>
<evidence type="ECO:0000256" key="1">
    <source>
        <dbReference type="SAM" id="MobiDB-lite"/>
    </source>
</evidence>
<protein>
    <recommendedName>
        <fullName evidence="4">ATP-binding protein</fullName>
    </recommendedName>
</protein>
<evidence type="ECO:0000313" key="2">
    <source>
        <dbReference type="EMBL" id="GAA2421973.1"/>
    </source>
</evidence>
<reference evidence="3" key="1">
    <citation type="journal article" date="2019" name="Int. J. Syst. Evol. Microbiol.">
        <title>The Global Catalogue of Microorganisms (GCM) 10K type strain sequencing project: providing services to taxonomists for standard genome sequencing and annotation.</title>
        <authorList>
            <consortium name="The Broad Institute Genomics Platform"/>
            <consortium name="The Broad Institute Genome Sequencing Center for Infectious Disease"/>
            <person name="Wu L."/>
            <person name="Ma J."/>
        </authorList>
    </citation>
    <scope>NUCLEOTIDE SEQUENCE [LARGE SCALE GENOMIC DNA]</scope>
    <source>
        <strain evidence="3">JCM 4358</strain>
    </source>
</reference>
<accession>A0ABP5W8F0</accession>
<evidence type="ECO:0008006" key="4">
    <source>
        <dbReference type="Google" id="ProtNLM"/>
    </source>
</evidence>
<gene>
    <name evidence="2" type="ORF">GCM10010255_73600</name>
</gene>
<dbReference type="Proteomes" id="UP001499986">
    <property type="component" value="Unassembled WGS sequence"/>
</dbReference>
<dbReference type="Pfam" id="PF13589">
    <property type="entry name" value="HATPase_c_3"/>
    <property type="match status" value="1"/>
</dbReference>